<dbReference type="VEuPathDB" id="FungiDB:H257_10199"/>
<sequence>MGLTRAFNRDVFVSAERDHGASFDKYTFDGHYLRRIMLTTHQWEDLVIRIDEVTTTKKRKQVKEIARNEALESKGDKLCRDAETSVMKRTHDSVGSVSEDDGESPLSELREFEKDSTRTSMNTA</sequence>
<gene>
    <name evidence="2" type="ORF">H257_10199</name>
</gene>
<protein>
    <submittedName>
        <fullName evidence="2">Uncharacterized protein</fullName>
    </submittedName>
</protein>
<proteinExistence type="predicted"/>
<feature type="compositionally biased region" description="Basic and acidic residues" evidence="1">
    <location>
        <begin position="108"/>
        <end position="117"/>
    </location>
</feature>
<organism evidence="2">
    <name type="scientific">Aphanomyces astaci</name>
    <name type="common">Crayfish plague agent</name>
    <dbReference type="NCBI Taxonomy" id="112090"/>
    <lineage>
        <taxon>Eukaryota</taxon>
        <taxon>Sar</taxon>
        <taxon>Stramenopiles</taxon>
        <taxon>Oomycota</taxon>
        <taxon>Saprolegniomycetes</taxon>
        <taxon>Saprolegniales</taxon>
        <taxon>Verrucalvaceae</taxon>
        <taxon>Aphanomyces</taxon>
    </lineage>
</organism>
<reference evidence="2" key="1">
    <citation type="submission" date="2013-12" db="EMBL/GenBank/DDBJ databases">
        <title>The Genome Sequence of Aphanomyces astaci APO3.</title>
        <authorList>
            <consortium name="The Broad Institute Genomics Platform"/>
            <person name="Russ C."/>
            <person name="Tyler B."/>
            <person name="van West P."/>
            <person name="Dieguez-Uribeondo J."/>
            <person name="Young S.K."/>
            <person name="Zeng Q."/>
            <person name="Gargeya S."/>
            <person name="Fitzgerald M."/>
            <person name="Abouelleil A."/>
            <person name="Alvarado L."/>
            <person name="Chapman S.B."/>
            <person name="Gainer-Dewar J."/>
            <person name="Goldberg J."/>
            <person name="Griggs A."/>
            <person name="Gujja S."/>
            <person name="Hansen M."/>
            <person name="Howarth C."/>
            <person name="Imamovic A."/>
            <person name="Ireland A."/>
            <person name="Larimer J."/>
            <person name="McCowan C."/>
            <person name="Murphy C."/>
            <person name="Pearson M."/>
            <person name="Poon T.W."/>
            <person name="Priest M."/>
            <person name="Roberts A."/>
            <person name="Saif S."/>
            <person name="Shea T."/>
            <person name="Sykes S."/>
            <person name="Wortman J."/>
            <person name="Nusbaum C."/>
            <person name="Birren B."/>
        </authorList>
    </citation>
    <scope>NUCLEOTIDE SEQUENCE [LARGE SCALE GENOMIC DNA]</scope>
    <source>
        <strain evidence="2">APO3</strain>
    </source>
</reference>
<dbReference type="OrthoDB" id="127299at2759"/>
<dbReference type="RefSeq" id="XP_009834971.1">
    <property type="nucleotide sequence ID" value="XM_009836669.1"/>
</dbReference>
<name>W4G6K1_APHAT</name>
<dbReference type="EMBL" id="KI913140">
    <property type="protein sequence ID" value="ETV75337.1"/>
    <property type="molecule type" value="Genomic_DNA"/>
</dbReference>
<feature type="region of interest" description="Disordered" evidence="1">
    <location>
        <begin position="83"/>
        <end position="124"/>
    </location>
</feature>
<evidence type="ECO:0000256" key="1">
    <source>
        <dbReference type="SAM" id="MobiDB-lite"/>
    </source>
</evidence>
<dbReference type="AlphaFoldDB" id="W4G6K1"/>
<accession>W4G6K1</accession>
<dbReference type="GeneID" id="20812195"/>
<evidence type="ECO:0000313" key="2">
    <source>
        <dbReference type="EMBL" id="ETV75337.1"/>
    </source>
</evidence>